<feature type="region of interest" description="Disordered" evidence="1">
    <location>
        <begin position="144"/>
        <end position="204"/>
    </location>
</feature>
<protein>
    <submittedName>
        <fullName evidence="2">Uncharacterized protein</fullName>
    </submittedName>
</protein>
<sequence>MVEEILCCFCKALSFEECGKCCGCPKVCSFKNLCPNNYCDHISENCCKNYCSDCTGSEFNLIDCLCHCKFFEGVCCMKIEENCLIAFKFTENFSSCSNWFQGLCGGFSNSLFNCFSSVRCCFPDTCLLTLGYNFNLVNAIYGEDDDEDEEEEEEEKKKEEEKKRKEEEKRKRKEEKRKRKEEKNYIDDEINDENTKTKKDNSDDYYVNEEMVEIQVGDNKIDDDAIKQTNRFFIENEHENNLINISSSN</sequence>
<evidence type="ECO:0000256" key="1">
    <source>
        <dbReference type="SAM" id="MobiDB-lite"/>
    </source>
</evidence>
<proteinExistence type="predicted"/>
<dbReference type="EMBL" id="MPUH01000191">
    <property type="protein sequence ID" value="OMJ86902.1"/>
    <property type="molecule type" value="Genomic_DNA"/>
</dbReference>
<feature type="compositionally biased region" description="Basic residues" evidence="1">
    <location>
        <begin position="170"/>
        <end position="180"/>
    </location>
</feature>
<evidence type="ECO:0000313" key="3">
    <source>
        <dbReference type="Proteomes" id="UP000187209"/>
    </source>
</evidence>
<reference evidence="2 3" key="1">
    <citation type="submission" date="2016-11" db="EMBL/GenBank/DDBJ databases">
        <title>The macronuclear genome of Stentor coeruleus: a giant cell with tiny introns.</title>
        <authorList>
            <person name="Slabodnick M."/>
            <person name="Ruby J.G."/>
            <person name="Reiff S.B."/>
            <person name="Swart E.C."/>
            <person name="Gosai S."/>
            <person name="Prabakaran S."/>
            <person name="Witkowska E."/>
            <person name="Larue G.E."/>
            <person name="Fisher S."/>
            <person name="Freeman R.M."/>
            <person name="Gunawardena J."/>
            <person name="Chu W."/>
            <person name="Stover N.A."/>
            <person name="Gregory B.D."/>
            <person name="Nowacki M."/>
            <person name="Derisi J."/>
            <person name="Roy S.W."/>
            <person name="Marshall W.F."/>
            <person name="Sood P."/>
        </authorList>
    </citation>
    <scope>NUCLEOTIDE SEQUENCE [LARGE SCALE GENOMIC DNA]</scope>
    <source>
        <strain evidence="2">WM001</strain>
    </source>
</reference>
<feature type="compositionally biased region" description="Basic and acidic residues" evidence="1">
    <location>
        <begin position="193"/>
        <end position="202"/>
    </location>
</feature>
<dbReference type="AlphaFoldDB" id="A0A1R2CD50"/>
<feature type="compositionally biased region" description="Acidic residues" evidence="1">
    <location>
        <begin position="144"/>
        <end position="154"/>
    </location>
</feature>
<accession>A0A1R2CD50</accession>
<comment type="caution">
    <text evidence="2">The sequence shown here is derived from an EMBL/GenBank/DDBJ whole genome shotgun (WGS) entry which is preliminary data.</text>
</comment>
<name>A0A1R2CD50_9CILI</name>
<keyword evidence="3" id="KW-1185">Reference proteome</keyword>
<evidence type="ECO:0000313" key="2">
    <source>
        <dbReference type="EMBL" id="OMJ86902.1"/>
    </source>
</evidence>
<organism evidence="2 3">
    <name type="scientific">Stentor coeruleus</name>
    <dbReference type="NCBI Taxonomy" id="5963"/>
    <lineage>
        <taxon>Eukaryota</taxon>
        <taxon>Sar</taxon>
        <taxon>Alveolata</taxon>
        <taxon>Ciliophora</taxon>
        <taxon>Postciliodesmatophora</taxon>
        <taxon>Heterotrichea</taxon>
        <taxon>Heterotrichida</taxon>
        <taxon>Stentoridae</taxon>
        <taxon>Stentor</taxon>
    </lineage>
</organism>
<dbReference type="Proteomes" id="UP000187209">
    <property type="component" value="Unassembled WGS sequence"/>
</dbReference>
<gene>
    <name evidence="2" type="ORF">SteCoe_11451</name>
</gene>
<feature type="compositionally biased region" description="Basic and acidic residues" evidence="1">
    <location>
        <begin position="155"/>
        <end position="169"/>
    </location>
</feature>